<dbReference type="RefSeq" id="WP_145081496.1">
    <property type="nucleotide sequence ID" value="NZ_CP036298.1"/>
</dbReference>
<dbReference type="OrthoDB" id="287423at2"/>
<gene>
    <name evidence="2" type="ORF">Q31a_41820</name>
</gene>
<sequence>MHTSRRTRALEMGNRSRRLRDFYHYPHGSTKYTIRSLFLAVFVVAICCPFVVLHFSRQALSRKYMQQNAIAYAICRHLSEHDYEWPKSWAELEPSFDLEVGQESPWTYEELRSTVSVRFDIDGPALAAQCRGASQLTLDAFRADDRIPDEASPNRVIVDYIKSTIQLP</sequence>
<evidence type="ECO:0000313" key="3">
    <source>
        <dbReference type="Proteomes" id="UP000318017"/>
    </source>
</evidence>
<keyword evidence="1" id="KW-0472">Membrane</keyword>
<keyword evidence="3" id="KW-1185">Reference proteome</keyword>
<keyword evidence="1" id="KW-1133">Transmembrane helix</keyword>
<dbReference type="Proteomes" id="UP000318017">
    <property type="component" value="Chromosome"/>
</dbReference>
<dbReference type="EMBL" id="CP036298">
    <property type="protein sequence ID" value="QDV25854.1"/>
    <property type="molecule type" value="Genomic_DNA"/>
</dbReference>
<evidence type="ECO:0000313" key="2">
    <source>
        <dbReference type="EMBL" id="QDV25854.1"/>
    </source>
</evidence>
<reference evidence="2 3" key="1">
    <citation type="submission" date="2019-02" db="EMBL/GenBank/DDBJ databases">
        <title>Deep-cultivation of Planctomycetes and their phenomic and genomic characterization uncovers novel biology.</title>
        <authorList>
            <person name="Wiegand S."/>
            <person name="Jogler M."/>
            <person name="Boedeker C."/>
            <person name="Pinto D."/>
            <person name="Vollmers J."/>
            <person name="Rivas-Marin E."/>
            <person name="Kohn T."/>
            <person name="Peeters S.H."/>
            <person name="Heuer A."/>
            <person name="Rast P."/>
            <person name="Oberbeckmann S."/>
            <person name="Bunk B."/>
            <person name="Jeske O."/>
            <person name="Meyerdierks A."/>
            <person name="Storesund J.E."/>
            <person name="Kallscheuer N."/>
            <person name="Luecker S."/>
            <person name="Lage O.M."/>
            <person name="Pohl T."/>
            <person name="Merkel B.J."/>
            <person name="Hornburger P."/>
            <person name="Mueller R.-W."/>
            <person name="Bruemmer F."/>
            <person name="Labrenz M."/>
            <person name="Spormann A.M."/>
            <person name="Op den Camp H."/>
            <person name="Overmann J."/>
            <person name="Amann R."/>
            <person name="Jetten M.S.M."/>
            <person name="Mascher T."/>
            <person name="Medema M.H."/>
            <person name="Devos D.P."/>
            <person name="Kaster A.-K."/>
            <person name="Ovreas L."/>
            <person name="Rohde M."/>
            <person name="Galperin M.Y."/>
            <person name="Jogler C."/>
        </authorList>
    </citation>
    <scope>NUCLEOTIDE SEQUENCE [LARGE SCALE GENOMIC DNA]</scope>
    <source>
        <strain evidence="2 3">Q31a</strain>
    </source>
</reference>
<dbReference type="AlphaFoldDB" id="A0A518GB89"/>
<keyword evidence="1" id="KW-0812">Transmembrane</keyword>
<evidence type="ECO:0000256" key="1">
    <source>
        <dbReference type="SAM" id="Phobius"/>
    </source>
</evidence>
<feature type="transmembrane region" description="Helical" evidence="1">
    <location>
        <begin position="32"/>
        <end position="55"/>
    </location>
</feature>
<accession>A0A518GB89</accession>
<organism evidence="2 3">
    <name type="scientific">Aureliella helgolandensis</name>
    <dbReference type="NCBI Taxonomy" id="2527968"/>
    <lineage>
        <taxon>Bacteria</taxon>
        <taxon>Pseudomonadati</taxon>
        <taxon>Planctomycetota</taxon>
        <taxon>Planctomycetia</taxon>
        <taxon>Pirellulales</taxon>
        <taxon>Pirellulaceae</taxon>
        <taxon>Aureliella</taxon>
    </lineage>
</organism>
<dbReference type="KEGG" id="ahel:Q31a_41820"/>
<protein>
    <submittedName>
        <fullName evidence="2">Uncharacterized protein</fullName>
    </submittedName>
</protein>
<name>A0A518GB89_9BACT</name>
<proteinExistence type="predicted"/>